<keyword evidence="3" id="KW-1185">Reference proteome</keyword>
<feature type="transmembrane region" description="Helical" evidence="1">
    <location>
        <begin position="36"/>
        <end position="57"/>
    </location>
</feature>
<dbReference type="Proteomes" id="UP000247647">
    <property type="component" value="Unassembled WGS sequence"/>
</dbReference>
<dbReference type="RefSeq" id="XP_025485049.1">
    <property type="nucleotide sequence ID" value="XM_025618733.1"/>
</dbReference>
<dbReference type="AlphaFoldDB" id="A0A318YXA5"/>
<accession>A0A318YXA5</accession>
<keyword evidence="1" id="KW-0812">Transmembrane</keyword>
<proteinExistence type="predicted"/>
<sequence>MGKWKHCFLNFQGAYMAGCVSGSHFVHIYMTVCWELRLLFTYSTFSFFASMKILALIPCTIHNASI</sequence>
<name>A0A318YXA5_ASPNB</name>
<keyword evidence="1" id="KW-1133">Transmembrane helix</keyword>
<protein>
    <submittedName>
        <fullName evidence="2">Uncharacterized protein</fullName>
    </submittedName>
</protein>
<evidence type="ECO:0000313" key="2">
    <source>
        <dbReference type="EMBL" id="PYH39571.1"/>
    </source>
</evidence>
<dbReference type="GeneID" id="37121189"/>
<evidence type="ECO:0000256" key="1">
    <source>
        <dbReference type="SAM" id="Phobius"/>
    </source>
</evidence>
<keyword evidence="1" id="KW-0472">Membrane</keyword>
<feature type="transmembrane region" description="Helical" evidence="1">
    <location>
        <begin position="7"/>
        <end position="30"/>
    </location>
</feature>
<evidence type="ECO:0000313" key="3">
    <source>
        <dbReference type="Proteomes" id="UP000247647"/>
    </source>
</evidence>
<gene>
    <name evidence="2" type="ORF">BO87DRAFT_2273</name>
</gene>
<reference evidence="2" key="1">
    <citation type="submission" date="2016-12" db="EMBL/GenBank/DDBJ databases">
        <title>The genomes of Aspergillus section Nigri reveals drivers in fungal speciation.</title>
        <authorList>
            <consortium name="DOE Joint Genome Institute"/>
            <person name="Vesth T.C."/>
            <person name="Nybo J."/>
            <person name="Theobald S."/>
            <person name="Brandl J."/>
            <person name="Frisvad J.C."/>
            <person name="Nielsen K.F."/>
            <person name="Lyhne E.K."/>
            <person name="Kogle M.E."/>
            <person name="Kuo A."/>
            <person name="Riley R."/>
            <person name="Clum A."/>
            <person name="Nolan M."/>
            <person name="Lipzen A."/>
            <person name="Salamov A."/>
            <person name="Henrissat B."/>
            <person name="Wiebenga A."/>
            <person name="De Vries R.P."/>
            <person name="Grigoriev I.V."/>
            <person name="Mortensen U.H."/>
            <person name="Andersen M.R."/>
            <person name="Baker S.E."/>
        </authorList>
    </citation>
    <scope>NUCLEOTIDE SEQUENCE [LARGE SCALE GENOMIC DNA]</scope>
    <source>
        <strain evidence="2">CBS 115656</strain>
    </source>
</reference>
<dbReference type="EMBL" id="KZ821445">
    <property type="protein sequence ID" value="PYH39571.1"/>
    <property type="molecule type" value="Genomic_DNA"/>
</dbReference>
<organism evidence="2 3">
    <name type="scientific">Aspergillus neoniger (strain CBS 115656)</name>
    <dbReference type="NCBI Taxonomy" id="1448310"/>
    <lineage>
        <taxon>Eukaryota</taxon>
        <taxon>Fungi</taxon>
        <taxon>Dikarya</taxon>
        <taxon>Ascomycota</taxon>
        <taxon>Pezizomycotina</taxon>
        <taxon>Eurotiomycetes</taxon>
        <taxon>Eurotiomycetidae</taxon>
        <taxon>Eurotiales</taxon>
        <taxon>Aspergillaceae</taxon>
        <taxon>Aspergillus</taxon>
        <taxon>Aspergillus subgen. Circumdati</taxon>
    </lineage>
</organism>